<protein>
    <recommendedName>
        <fullName evidence="1">F-box domain-containing protein</fullName>
    </recommendedName>
</protein>
<proteinExistence type="predicted"/>
<dbReference type="Proteomes" id="UP000284842">
    <property type="component" value="Unassembled WGS sequence"/>
</dbReference>
<reference evidence="2 3" key="1">
    <citation type="journal article" date="2018" name="Evol. Lett.">
        <title>Horizontal gene cluster transfer increased hallucinogenic mushroom diversity.</title>
        <authorList>
            <person name="Reynolds H.T."/>
            <person name="Vijayakumar V."/>
            <person name="Gluck-Thaler E."/>
            <person name="Korotkin H.B."/>
            <person name="Matheny P.B."/>
            <person name="Slot J.C."/>
        </authorList>
    </citation>
    <scope>NUCLEOTIDE SEQUENCE [LARGE SCALE GENOMIC DNA]</scope>
    <source>
        <strain evidence="2 3">2629</strain>
    </source>
</reference>
<sequence length="628" mass="71128">MQIHCLPFDILASICGYLDALDVFALGSVNKDLYNVINTHTIWKKQLRIVIHENGLYAPSFPMHKMSVRELIQTACGPGRMVERFWANHEKLSEEERQQKGYTHPTLSCHADVAGSSYNLPCLSRRAMRILELPEGLLQNNDDNQPFTYNKLCLIPGGRFLACIVGKEAFIWDLGLPANREHVSPVIYCRWPITGDEIFMPGPSANGKELRLIMGTMSSPESVDPAIGILTVYRIWEEEDETGSSHVVVKSHTGPLHQPQQITFFTIFGDLCVYMHRKGDLWTWFSCHVVYVWDFMNNTYASWAVENTYSEVFIDNGFLCMIELPNVMGWKIPPLKPADNWLVNEVVALPVDPSFSISLRSRTAAGREGGPPRGFSSLIGRLLDWYNISKPLRQFDGIGLNDEDQYELWTYSICDWPSQWALRSWCDNQGFQRNYYIPHDAAPDPPPYIQLQHTAAYLGNGPSVDQDSNDFTLDPYRICGGYTVKNMLSSDNKVWLMVELPEFSSSEGVSSANDTGDDVYNSQRPKRVITLQLDVPRPKFKYRPTMVLRPDPIGDAGFTQYVSTGVDPVEDLAAAVDDLSLENVEIRMPQGDDLHGRTDFSFDPCSGRFCFIADGRERIGIVEFLKWS</sequence>
<organism evidence="2 3">
    <name type="scientific">Panaeolus cyanescens</name>
    <dbReference type="NCBI Taxonomy" id="181874"/>
    <lineage>
        <taxon>Eukaryota</taxon>
        <taxon>Fungi</taxon>
        <taxon>Dikarya</taxon>
        <taxon>Basidiomycota</taxon>
        <taxon>Agaricomycotina</taxon>
        <taxon>Agaricomycetes</taxon>
        <taxon>Agaricomycetidae</taxon>
        <taxon>Agaricales</taxon>
        <taxon>Agaricineae</taxon>
        <taxon>Galeropsidaceae</taxon>
        <taxon>Panaeolus</taxon>
    </lineage>
</organism>
<dbReference type="InterPro" id="IPR036047">
    <property type="entry name" value="F-box-like_dom_sf"/>
</dbReference>
<keyword evidence="3" id="KW-1185">Reference proteome</keyword>
<accession>A0A409W203</accession>
<evidence type="ECO:0000259" key="1">
    <source>
        <dbReference type="PROSITE" id="PS50181"/>
    </source>
</evidence>
<dbReference type="InterPro" id="IPR001810">
    <property type="entry name" value="F-box_dom"/>
</dbReference>
<dbReference type="SUPFAM" id="SSF81383">
    <property type="entry name" value="F-box domain"/>
    <property type="match status" value="1"/>
</dbReference>
<dbReference type="OrthoDB" id="3070325at2759"/>
<evidence type="ECO:0000313" key="3">
    <source>
        <dbReference type="Proteomes" id="UP000284842"/>
    </source>
</evidence>
<gene>
    <name evidence="2" type="ORF">CVT24_004893</name>
</gene>
<dbReference type="PROSITE" id="PS50181">
    <property type="entry name" value="FBOX"/>
    <property type="match status" value="1"/>
</dbReference>
<dbReference type="SMART" id="SM00256">
    <property type="entry name" value="FBOX"/>
    <property type="match status" value="1"/>
</dbReference>
<dbReference type="InParanoid" id="A0A409W203"/>
<dbReference type="Pfam" id="PF12937">
    <property type="entry name" value="F-box-like"/>
    <property type="match status" value="1"/>
</dbReference>
<comment type="caution">
    <text evidence="2">The sequence shown here is derived from an EMBL/GenBank/DDBJ whole genome shotgun (WGS) entry which is preliminary data.</text>
</comment>
<dbReference type="EMBL" id="NHTK01005863">
    <property type="protein sequence ID" value="PPQ72564.1"/>
    <property type="molecule type" value="Genomic_DNA"/>
</dbReference>
<evidence type="ECO:0000313" key="2">
    <source>
        <dbReference type="EMBL" id="PPQ72564.1"/>
    </source>
</evidence>
<name>A0A409W203_9AGAR</name>
<dbReference type="AlphaFoldDB" id="A0A409W203"/>
<feature type="domain" description="F-box" evidence="1">
    <location>
        <begin position="1"/>
        <end position="46"/>
    </location>
</feature>